<reference evidence="1" key="1">
    <citation type="submission" date="2012-10" db="EMBL/GenBank/DDBJ databases">
        <title>De novo assembly of the reference chimpanzee transcriptome from NextGen mRNA sequences.</title>
        <authorList>
            <person name="Maudhoo M.D."/>
            <person name="Meehan D.T."/>
            <person name="Norgren R.B.Jr."/>
        </authorList>
    </citation>
    <scope>NUCLEOTIDE SEQUENCE</scope>
    <source>
        <tissue evidence="1">Adipose stromal</tissue>
    </source>
</reference>
<dbReference type="EMBL" id="GABC01003032">
    <property type="protein sequence ID" value="JAA08306.1"/>
    <property type="molecule type" value="mRNA"/>
</dbReference>
<organism evidence="1">
    <name type="scientific">Pan troglodytes</name>
    <name type="common">Chimpanzee</name>
    <dbReference type="NCBI Taxonomy" id="9598"/>
    <lineage>
        <taxon>Eukaryota</taxon>
        <taxon>Metazoa</taxon>
        <taxon>Chordata</taxon>
        <taxon>Craniata</taxon>
        <taxon>Vertebrata</taxon>
        <taxon>Euteleostomi</taxon>
        <taxon>Mammalia</taxon>
        <taxon>Eutheria</taxon>
        <taxon>Euarchontoglires</taxon>
        <taxon>Primates</taxon>
        <taxon>Haplorrhini</taxon>
        <taxon>Catarrhini</taxon>
        <taxon>Hominidae</taxon>
        <taxon>Pan</taxon>
    </lineage>
</organism>
<evidence type="ECO:0000313" key="1">
    <source>
        <dbReference type="EMBL" id="JAA08306.1"/>
    </source>
</evidence>
<dbReference type="GO" id="GO:0008168">
    <property type="term" value="F:methyltransferase activity"/>
    <property type="evidence" value="ECO:0007669"/>
    <property type="project" value="UniProtKB-KW"/>
</dbReference>
<protein>
    <submittedName>
        <fullName evidence="1">Protein arginine methyltransferase 2</fullName>
    </submittedName>
</protein>
<proteinExistence type="evidence at transcript level"/>
<sequence>MYLRLFAHIYRMRSIDDGTAPPQQDSGLNVFALFTQQEDKRKHGHFQFVALKDDLHRAPCRGHNQGRLASQWDRPKGGLLAPLLDVHVLCLDISFWLHSLELMRKNKEFGPKL</sequence>
<dbReference type="GO" id="GO:0032259">
    <property type="term" value="P:methylation"/>
    <property type="evidence" value="ECO:0007669"/>
    <property type="project" value="UniProtKB-KW"/>
</dbReference>
<name>K6ZTA2_PANTR</name>
<keyword evidence="1" id="KW-0808">Transferase</keyword>
<gene>
    <name evidence="1" type="primary">PRMT2</name>
</gene>
<accession>K6ZTA2</accession>
<keyword evidence="1" id="KW-0489">Methyltransferase</keyword>
<dbReference type="AlphaFoldDB" id="K6ZTA2"/>